<dbReference type="Gene3D" id="3.30.70.1230">
    <property type="entry name" value="Nucleotide cyclase"/>
    <property type="match status" value="1"/>
</dbReference>
<dbReference type="InterPro" id="IPR001054">
    <property type="entry name" value="A/G_cyclase"/>
</dbReference>
<evidence type="ECO:0000313" key="2">
    <source>
        <dbReference type="EMBL" id="TWF80026.1"/>
    </source>
</evidence>
<protein>
    <submittedName>
        <fullName evidence="2">Class 3 adenylate cyclase</fullName>
    </submittedName>
</protein>
<reference evidence="2 3" key="1">
    <citation type="submission" date="2019-06" db="EMBL/GenBank/DDBJ databases">
        <title>Sequencing the genomes of 1000 actinobacteria strains.</title>
        <authorList>
            <person name="Klenk H.-P."/>
        </authorList>
    </citation>
    <scope>NUCLEOTIDE SEQUENCE [LARGE SCALE GENOMIC DNA]</scope>
    <source>
        <strain evidence="2 3">DSM 45671</strain>
    </source>
</reference>
<dbReference type="GO" id="GO:0035556">
    <property type="term" value="P:intracellular signal transduction"/>
    <property type="evidence" value="ECO:0007669"/>
    <property type="project" value="InterPro"/>
</dbReference>
<evidence type="ECO:0000313" key="3">
    <source>
        <dbReference type="Proteomes" id="UP000321261"/>
    </source>
</evidence>
<dbReference type="GO" id="GO:0009190">
    <property type="term" value="P:cyclic nucleotide biosynthetic process"/>
    <property type="evidence" value="ECO:0007669"/>
    <property type="project" value="InterPro"/>
</dbReference>
<dbReference type="RefSeq" id="WP_212612702.1">
    <property type="nucleotide sequence ID" value="NZ_VIWU01000001.1"/>
</dbReference>
<dbReference type="GO" id="GO:0004016">
    <property type="term" value="F:adenylate cyclase activity"/>
    <property type="evidence" value="ECO:0007669"/>
    <property type="project" value="UniProtKB-ARBA"/>
</dbReference>
<dbReference type="Proteomes" id="UP000321261">
    <property type="component" value="Unassembled WGS sequence"/>
</dbReference>
<name>A0A561SYT0_9PSEU</name>
<keyword evidence="3" id="KW-1185">Reference proteome</keyword>
<feature type="domain" description="Guanylate cyclase" evidence="1">
    <location>
        <begin position="64"/>
        <end position="199"/>
    </location>
</feature>
<accession>A0A561SYT0</accession>
<proteinExistence type="predicted"/>
<comment type="caution">
    <text evidence="2">The sequence shown here is derived from an EMBL/GenBank/DDBJ whole genome shotgun (WGS) entry which is preliminary data.</text>
</comment>
<dbReference type="CDD" id="cd07302">
    <property type="entry name" value="CHD"/>
    <property type="match status" value="1"/>
</dbReference>
<evidence type="ECO:0000259" key="1">
    <source>
        <dbReference type="PROSITE" id="PS50125"/>
    </source>
</evidence>
<dbReference type="InterPro" id="IPR029787">
    <property type="entry name" value="Nucleotide_cyclase"/>
</dbReference>
<organism evidence="2 3">
    <name type="scientific">Pseudonocardia hierapolitana</name>
    <dbReference type="NCBI Taxonomy" id="1128676"/>
    <lineage>
        <taxon>Bacteria</taxon>
        <taxon>Bacillati</taxon>
        <taxon>Actinomycetota</taxon>
        <taxon>Actinomycetes</taxon>
        <taxon>Pseudonocardiales</taxon>
        <taxon>Pseudonocardiaceae</taxon>
        <taxon>Pseudonocardia</taxon>
    </lineage>
</organism>
<dbReference type="SUPFAM" id="SSF55073">
    <property type="entry name" value="Nucleotide cyclase"/>
    <property type="match status" value="1"/>
</dbReference>
<gene>
    <name evidence="2" type="ORF">FHX44_115963</name>
</gene>
<dbReference type="PROSITE" id="PS50125">
    <property type="entry name" value="GUANYLATE_CYCLASE_2"/>
    <property type="match status" value="1"/>
</dbReference>
<dbReference type="EMBL" id="VIWU01000001">
    <property type="protein sequence ID" value="TWF80026.1"/>
    <property type="molecule type" value="Genomic_DNA"/>
</dbReference>
<sequence>MPSDSTAFARDVMGAYRSFGLAEKSLSESVRASAAETIEQMARPMGHPAFAGLGLGERGHCDAAVAFLDLSAFTARTFWDCPDDVVRLARAVLTQLTEVVHDFGGHVLGLRGDGVFACFGGPDSRHPDVDTSAALGACAFALDATQGALNNLLKLDGLAPVQLRAGADHGRLDFERTGIAGTSEVNVIGFAANFAAKCEKTANSWELVVGAGLADLIPDKSLLVEHSNSPKVYQRDYQKKTYAFYDFRWRSLLPELQGTREDLAGAPISRVRIL</sequence>
<dbReference type="AlphaFoldDB" id="A0A561SYT0"/>